<dbReference type="Pfam" id="PF00907">
    <property type="entry name" value="T-box"/>
    <property type="match status" value="1"/>
</dbReference>
<dbReference type="PROSITE" id="PS50252">
    <property type="entry name" value="TBOX_3"/>
    <property type="match status" value="2"/>
</dbReference>
<dbReference type="PROSITE" id="PS01283">
    <property type="entry name" value="TBOX_1"/>
    <property type="match status" value="1"/>
</dbReference>
<dbReference type="Gene3D" id="2.60.40.820">
    <property type="entry name" value="Transcription factor, T-box"/>
    <property type="match status" value="1"/>
</dbReference>
<gene>
    <name evidence="9" type="ORF">D4764_09G0008390</name>
</gene>
<comment type="caution">
    <text evidence="9">The sequence shown here is derived from an EMBL/GenBank/DDBJ whole genome shotgun (WGS) entry which is preliminary data.</text>
</comment>
<feature type="compositionally biased region" description="Polar residues" evidence="7">
    <location>
        <begin position="29"/>
        <end position="41"/>
    </location>
</feature>
<dbReference type="InterPro" id="IPR036960">
    <property type="entry name" value="T-box_sf"/>
</dbReference>
<evidence type="ECO:0000256" key="7">
    <source>
        <dbReference type="SAM" id="MobiDB-lite"/>
    </source>
</evidence>
<dbReference type="SMART" id="SM00425">
    <property type="entry name" value="TBOX"/>
    <property type="match status" value="1"/>
</dbReference>
<evidence type="ECO:0000256" key="2">
    <source>
        <dbReference type="ARBA" id="ARBA00023015"/>
    </source>
</evidence>
<evidence type="ECO:0000259" key="8">
    <source>
        <dbReference type="PROSITE" id="PS50252"/>
    </source>
</evidence>
<evidence type="ECO:0000256" key="1">
    <source>
        <dbReference type="ARBA" id="ARBA00004123"/>
    </source>
</evidence>
<keyword evidence="2" id="KW-0805">Transcription regulation</keyword>
<dbReference type="InterPro" id="IPR046360">
    <property type="entry name" value="T-box_DNA-bd"/>
</dbReference>
<dbReference type="EMBL" id="RHFK02000022">
    <property type="protein sequence ID" value="TWW55789.1"/>
    <property type="molecule type" value="Genomic_DNA"/>
</dbReference>
<dbReference type="SUPFAM" id="SSF49417">
    <property type="entry name" value="p53-like transcription factors"/>
    <property type="match status" value="1"/>
</dbReference>
<dbReference type="AlphaFoldDB" id="A0A5C6MM06"/>
<keyword evidence="5 6" id="KW-0539">Nucleus</keyword>
<dbReference type="GO" id="GO:0001708">
    <property type="term" value="P:cell fate specification"/>
    <property type="evidence" value="ECO:0007669"/>
    <property type="project" value="TreeGrafter"/>
</dbReference>
<keyword evidence="4" id="KW-0804">Transcription</keyword>
<feature type="compositionally biased region" description="Basic and acidic residues" evidence="7">
    <location>
        <begin position="72"/>
        <end position="85"/>
    </location>
</feature>
<dbReference type="InterPro" id="IPR008967">
    <property type="entry name" value="p53-like_TF_DNA-bd_sf"/>
</dbReference>
<dbReference type="GO" id="GO:0000978">
    <property type="term" value="F:RNA polymerase II cis-regulatory region sequence-specific DNA binding"/>
    <property type="evidence" value="ECO:0007669"/>
    <property type="project" value="InterPro"/>
</dbReference>
<dbReference type="GO" id="GO:0000785">
    <property type="term" value="C:chromatin"/>
    <property type="evidence" value="ECO:0007669"/>
    <property type="project" value="TreeGrafter"/>
</dbReference>
<protein>
    <submittedName>
        <fullName evidence="9">T-box transcription factor TBX22</fullName>
    </submittedName>
</protein>
<sequence length="504" mass="55987">MQGLSSRAHAFSVEALVGKPCKRMKVTDESSLAAGSNTSVFNAKRTKESNCDPPKQTDTSGADQLDPDEEENKPKASDNRPDREVRVELQGSELWKRFYEIGTEMIITKAGRRMFPSVRVKVRNLDPCQQYYIAMDVMPVDSKRYRYVYHSSQWMVAGNTDHSCISPRLYVHPDSPCAGETWMRQVISFDRVKLTNNEMDDKGHIILQSMHKYKPRVHIIQHDPRVDLSQIQSLPAEGVHSFSFPETEFTTVTAYQNQQSNPSSFLAHHIVSSTLMRACFSLLGKITKLKIDRNPFAKGFRDPGRNRGVLDGLLESYPWRGPLSLDLKPFTVLQGGAGSASGSMKSILPLTSSSSLHPFSALSCQDTLALPLYKASTLPSPGSPLPRRAFSPPAAERLRSLPPLSPLTDLPLLSALQTKKAPHCRDPCLHSSAGSSPCLLPLHGPHGPSLLPRLSDTVGPYCLYRYSIPLNPQLTAISRHAKLEDTTDCLLRQSPWHPTTNHCL</sequence>
<evidence type="ECO:0000256" key="4">
    <source>
        <dbReference type="ARBA" id="ARBA00023163"/>
    </source>
</evidence>
<reference evidence="9 10" key="1">
    <citation type="submission" date="2019-04" db="EMBL/GenBank/DDBJ databases">
        <title>Chromosome genome assembly for Takifugu flavidus.</title>
        <authorList>
            <person name="Xiao S."/>
        </authorList>
    </citation>
    <scope>NUCLEOTIDE SEQUENCE [LARGE SCALE GENOMIC DNA]</scope>
    <source>
        <strain evidence="9">HTHZ2018</strain>
        <tissue evidence="9">Muscle</tissue>
    </source>
</reference>
<comment type="subcellular location">
    <subcellularLocation>
        <location evidence="1 6">Nucleus</location>
    </subcellularLocation>
</comment>
<keyword evidence="3 6" id="KW-0238">DNA-binding</keyword>
<dbReference type="GO" id="GO:0000981">
    <property type="term" value="F:DNA-binding transcription factor activity, RNA polymerase II-specific"/>
    <property type="evidence" value="ECO:0007669"/>
    <property type="project" value="TreeGrafter"/>
</dbReference>
<feature type="domain" description="T-box" evidence="8">
    <location>
        <begin position="89"/>
        <end position="259"/>
    </location>
</feature>
<feature type="domain" description="T-box" evidence="8">
    <location>
        <begin position="285"/>
        <end position="302"/>
    </location>
</feature>
<dbReference type="Proteomes" id="UP000324091">
    <property type="component" value="Chromosome 9"/>
</dbReference>
<comment type="caution">
    <text evidence="6">Lacks conserved residue(s) required for the propagation of feature annotation.</text>
</comment>
<proteinExistence type="predicted"/>
<organism evidence="9 10">
    <name type="scientific">Takifugu flavidus</name>
    <name type="common">sansaifugu</name>
    <dbReference type="NCBI Taxonomy" id="433684"/>
    <lineage>
        <taxon>Eukaryota</taxon>
        <taxon>Metazoa</taxon>
        <taxon>Chordata</taxon>
        <taxon>Craniata</taxon>
        <taxon>Vertebrata</taxon>
        <taxon>Euteleostomi</taxon>
        <taxon>Actinopterygii</taxon>
        <taxon>Neopterygii</taxon>
        <taxon>Teleostei</taxon>
        <taxon>Neoteleostei</taxon>
        <taxon>Acanthomorphata</taxon>
        <taxon>Eupercaria</taxon>
        <taxon>Tetraodontiformes</taxon>
        <taxon>Tetradontoidea</taxon>
        <taxon>Tetraodontidae</taxon>
        <taxon>Takifugu</taxon>
    </lineage>
</organism>
<feature type="region of interest" description="Disordered" evidence="7">
    <location>
        <begin position="26"/>
        <end position="85"/>
    </location>
</feature>
<dbReference type="PANTHER" id="PTHR11267">
    <property type="entry name" value="T-BOX PROTEIN-RELATED"/>
    <property type="match status" value="1"/>
</dbReference>
<dbReference type="GO" id="GO:0045893">
    <property type="term" value="P:positive regulation of DNA-templated transcription"/>
    <property type="evidence" value="ECO:0007669"/>
    <property type="project" value="InterPro"/>
</dbReference>
<accession>A0A5C6MM06</accession>
<evidence type="ECO:0000256" key="3">
    <source>
        <dbReference type="ARBA" id="ARBA00023125"/>
    </source>
</evidence>
<dbReference type="PRINTS" id="PR00937">
    <property type="entry name" value="TBOX"/>
</dbReference>
<dbReference type="GO" id="GO:0005634">
    <property type="term" value="C:nucleus"/>
    <property type="evidence" value="ECO:0007669"/>
    <property type="project" value="UniProtKB-SubCell"/>
</dbReference>
<dbReference type="InterPro" id="IPR001699">
    <property type="entry name" value="TF_T-box"/>
</dbReference>
<keyword evidence="10" id="KW-1185">Reference proteome</keyword>
<evidence type="ECO:0000313" key="10">
    <source>
        <dbReference type="Proteomes" id="UP000324091"/>
    </source>
</evidence>
<name>A0A5C6MM06_9TELE</name>
<dbReference type="InterPro" id="IPR018186">
    <property type="entry name" value="TF_T-box_CS"/>
</dbReference>
<evidence type="ECO:0000256" key="5">
    <source>
        <dbReference type="ARBA" id="ARBA00023242"/>
    </source>
</evidence>
<dbReference type="PROSITE" id="PS01264">
    <property type="entry name" value="TBOX_2"/>
    <property type="match status" value="1"/>
</dbReference>
<dbReference type="PANTHER" id="PTHR11267:SF116">
    <property type="entry name" value="T-BOX TRANSCRIPTION FACTOR TBX22"/>
    <property type="match status" value="1"/>
</dbReference>
<evidence type="ECO:0000256" key="6">
    <source>
        <dbReference type="PROSITE-ProRule" id="PRU00201"/>
    </source>
</evidence>
<dbReference type="FunFam" id="2.60.40.820:FF:000001">
    <property type="entry name" value="T-box transcription factor TBX18"/>
    <property type="match status" value="1"/>
</dbReference>
<evidence type="ECO:0000313" key="9">
    <source>
        <dbReference type="EMBL" id="TWW55789.1"/>
    </source>
</evidence>